<feature type="chain" id="PRO_5016239878" description="Thioredoxin domain-containing protein" evidence="6">
    <location>
        <begin position="25"/>
        <end position="329"/>
    </location>
</feature>
<keyword evidence="5" id="KW-0676">Redox-active center</keyword>
<dbReference type="RefSeq" id="WP_109827782.1">
    <property type="nucleotide sequence ID" value="NZ_CP029494.1"/>
</dbReference>
<dbReference type="PANTHER" id="PTHR13887:SF14">
    <property type="entry name" value="DISULFIDE BOND FORMATION PROTEIN D"/>
    <property type="match status" value="1"/>
</dbReference>
<accession>A0A2Z3JTZ7</accession>
<evidence type="ECO:0000256" key="2">
    <source>
        <dbReference type="ARBA" id="ARBA00022729"/>
    </source>
</evidence>
<reference evidence="8 9" key="1">
    <citation type="submission" date="2018-05" db="EMBL/GenBank/DDBJ databases">
        <title>Complete Genome Sequence of Deinococcus sp. strain 17bor-2.</title>
        <authorList>
            <person name="Srinivasan S."/>
        </authorList>
    </citation>
    <scope>NUCLEOTIDE SEQUENCE [LARGE SCALE GENOMIC DNA]</scope>
    <source>
        <strain evidence="8 9">17bor-2</strain>
    </source>
</reference>
<keyword evidence="4" id="KW-1015">Disulfide bond</keyword>
<keyword evidence="3" id="KW-0560">Oxidoreductase</keyword>
<dbReference type="AlphaFoldDB" id="A0A2Z3JTZ7"/>
<sequence length="329" mass="35783">MFRFLSSLCLLCLALTVLGTTAFAQVGRLSSTLLTNPLLASYARSGDTLTAPDGTRIVLSRRGDFVSGASVTLPAANAAQAGKLLGVLTGYGDDLAAAYTEYLGNPQVKLQIAAPQGTSVVAEQYRITTRQVGQRVSFDVQLDEVPQSDFSSTRNALGAEQAPVVLRLFSDFQCPYCEQFETQTWPKLQAALKTLPNQPVRFEFHQLPLEQLHPNARAAAEASECAAAQGQFWAYKDALFDPKNWTIWTKAANPNPNFIALAQILKLQGDKFQTCLANRDGKVLVDAGLQEATKVGVNGTPTLYVNGYRVPDAYDVDAIMQLIRYVQAK</sequence>
<evidence type="ECO:0000256" key="6">
    <source>
        <dbReference type="SAM" id="SignalP"/>
    </source>
</evidence>
<comment type="similarity">
    <text evidence="1">Belongs to the thioredoxin family. DsbA subfamily.</text>
</comment>
<dbReference type="Pfam" id="PF13462">
    <property type="entry name" value="Thioredoxin_4"/>
    <property type="match status" value="1"/>
</dbReference>
<evidence type="ECO:0000256" key="4">
    <source>
        <dbReference type="ARBA" id="ARBA00023157"/>
    </source>
</evidence>
<dbReference type="PANTHER" id="PTHR13887">
    <property type="entry name" value="GLUTATHIONE S-TRANSFERASE KAPPA"/>
    <property type="match status" value="1"/>
</dbReference>
<dbReference type="InterPro" id="IPR012336">
    <property type="entry name" value="Thioredoxin-like_fold"/>
</dbReference>
<dbReference type="Proteomes" id="UP000245368">
    <property type="component" value="Chromosome"/>
</dbReference>
<keyword evidence="9" id="KW-1185">Reference proteome</keyword>
<feature type="domain" description="Thioredoxin" evidence="7">
    <location>
        <begin position="108"/>
        <end position="328"/>
    </location>
</feature>
<proteinExistence type="inferred from homology"/>
<dbReference type="PROSITE" id="PS51352">
    <property type="entry name" value="THIOREDOXIN_2"/>
    <property type="match status" value="1"/>
</dbReference>
<gene>
    <name evidence="8" type="ORF">DKM44_13080</name>
</gene>
<dbReference type="EMBL" id="CP029494">
    <property type="protein sequence ID" value="AWN24054.1"/>
    <property type="molecule type" value="Genomic_DNA"/>
</dbReference>
<evidence type="ECO:0000256" key="1">
    <source>
        <dbReference type="ARBA" id="ARBA00005791"/>
    </source>
</evidence>
<evidence type="ECO:0000313" key="8">
    <source>
        <dbReference type="EMBL" id="AWN24054.1"/>
    </source>
</evidence>
<dbReference type="InterPro" id="IPR036249">
    <property type="entry name" value="Thioredoxin-like_sf"/>
</dbReference>
<feature type="signal peptide" evidence="6">
    <location>
        <begin position="1"/>
        <end position="24"/>
    </location>
</feature>
<evidence type="ECO:0000256" key="5">
    <source>
        <dbReference type="ARBA" id="ARBA00023284"/>
    </source>
</evidence>
<evidence type="ECO:0000259" key="7">
    <source>
        <dbReference type="PROSITE" id="PS51352"/>
    </source>
</evidence>
<name>A0A2Z3JTZ7_9DEIO</name>
<dbReference type="SUPFAM" id="SSF52833">
    <property type="entry name" value="Thioredoxin-like"/>
    <property type="match status" value="1"/>
</dbReference>
<dbReference type="OrthoDB" id="9784686at2"/>
<dbReference type="GO" id="GO:0016491">
    <property type="term" value="F:oxidoreductase activity"/>
    <property type="evidence" value="ECO:0007669"/>
    <property type="project" value="UniProtKB-KW"/>
</dbReference>
<dbReference type="Gene3D" id="3.40.30.10">
    <property type="entry name" value="Glutaredoxin"/>
    <property type="match status" value="1"/>
</dbReference>
<evidence type="ECO:0000256" key="3">
    <source>
        <dbReference type="ARBA" id="ARBA00023002"/>
    </source>
</evidence>
<evidence type="ECO:0000313" key="9">
    <source>
        <dbReference type="Proteomes" id="UP000245368"/>
    </source>
</evidence>
<dbReference type="KEGG" id="dez:DKM44_13080"/>
<dbReference type="InterPro" id="IPR013766">
    <property type="entry name" value="Thioredoxin_domain"/>
</dbReference>
<protein>
    <recommendedName>
        <fullName evidence="7">Thioredoxin domain-containing protein</fullName>
    </recommendedName>
</protein>
<organism evidence="8 9">
    <name type="scientific">Deinococcus irradiatisoli</name>
    <dbReference type="NCBI Taxonomy" id="2202254"/>
    <lineage>
        <taxon>Bacteria</taxon>
        <taxon>Thermotogati</taxon>
        <taxon>Deinococcota</taxon>
        <taxon>Deinococci</taxon>
        <taxon>Deinococcales</taxon>
        <taxon>Deinococcaceae</taxon>
        <taxon>Deinococcus</taxon>
    </lineage>
</organism>
<keyword evidence="2 6" id="KW-0732">Signal</keyword>